<dbReference type="Proteomes" id="UP000326944">
    <property type="component" value="Chromosome"/>
</dbReference>
<keyword evidence="2" id="KW-1185">Reference proteome</keyword>
<dbReference type="OrthoDB" id="9885061at2"/>
<dbReference type="KEGG" id="sulg:FJR48_10195"/>
<name>A0A5P8P312_9BACT</name>
<protein>
    <submittedName>
        <fullName evidence="1">Uncharacterized protein</fullName>
    </submittedName>
</protein>
<dbReference type="AlphaFoldDB" id="A0A5P8P312"/>
<evidence type="ECO:0000313" key="1">
    <source>
        <dbReference type="EMBL" id="QFR50074.1"/>
    </source>
</evidence>
<gene>
    <name evidence="1" type="ORF">FJR48_10195</name>
</gene>
<organism evidence="1 2">
    <name type="scientific">Sulfurimonas lithotrophica</name>
    <dbReference type="NCBI Taxonomy" id="2590022"/>
    <lineage>
        <taxon>Bacteria</taxon>
        <taxon>Pseudomonadati</taxon>
        <taxon>Campylobacterota</taxon>
        <taxon>Epsilonproteobacteria</taxon>
        <taxon>Campylobacterales</taxon>
        <taxon>Sulfurimonadaceae</taxon>
        <taxon>Sulfurimonas</taxon>
    </lineage>
</organism>
<accession>A0A5P8P312</accession>
<reference evidence="1 2" key="1">
    <citation type="submission" date="2019-09" db="EMBL/GenBank/DDBJ databases">
        <title>Sulfurimonas gotlandica sp. nov., a chemoautotrophic and psychrotolerant epsilonproteobacterium isolated from a pelagic redoxcline, and an emended description of the genus Sulfurimonas.</title>
        <authorList>
            <person name="Wang S."/>
            <person name="Jiang L."/>
            <person name="Shao S."/>
        </authorList>
    </citation>
    <scope>NUCLEOTIDE SEQUENCE [LARGE SCALE GENOMIC DNA]</scope>
    <source>
        <strain evidence="1 2">GYSZ_1</strain>
    </source>
</reference>
<proteinExistence type="predicted"/>
<evidence type="ECO:0000313" key="2">
    <source>
        <dbReference type="Proteomes" id="UP000326944"/>
    </source>
</evidence>
<sequence length="150" mass="16772">MKRIFFLKTSTVFVILLATNVVEPLLAVENIPEITQNKVKKSSVIYAVSQKLENKGLNPDVALERASAIFAENIDTTIIKLHHLQTHPKLALNTDEMIEALAKRALFEKPVNLESYDSVTGFVQDIKGHNLTSKERDAIKEIVKLNSSFA</sequence>
<dbReference type="EMBL" id="CP043617">
    <property type="protein sequence ID" value="QFR50074.1"/>
    <property type="molecule type" value="Genomic_DNA"/>
</dbReference>
<dbReference type="RefSeq" id="WP_152308022.1">
    <property type="nucleotide sequence ID" value="NZ_CP043617.1"/>
</dbReference>